<keyword evidence="3" id="KW-1185">Reference proteome</keyword>
<dbReference type="AlphaFoldDB" id="A0AAD7ML16"/>
<organism evidence="2 3">
    <name type="scientific">Mycena maculata</name>
    <dbReference type="NCBI Taxonomy" id="230809"/>
    <lineage>
        <taxon>Eukaryota</taxon>
        <taxon>Fungi</taxon>
        <taxon>Dikarya</taxon>
        <taxon>Basidiomycota</taxon>
        <taxon>Agaricomycotina</taxon>
        <taxon>Agaricomycetes</taxon>
        <taxon>Agaricomycetidae</taxon>
        <taxon>Agaricales</taxon>
        <taxon>Marasmiineae</taxon>
        <taxon>Mycenaceae</taxon>
        <taxon>Mycena</taxon>
    </lineage>
</organism>
<protein>
    <submittedName>
        <fullName evidence="2">Uncharacterized protein</fullName>
    </submittedName>
</protein>
<gene>
    <name evidence="2" type="ORF">DFH07DRAFT_971920</name>
</gene>
<dbReference type="Proteomes" id="UP001215280">
    <property type="component" value="Unassembled WGS sequence"/>
</dbReference>
<name>A0AAD7ML16_9AGAR</name>
<comment type="caution">
    <text evidence="2">The sequence shown here is derived from an EMBL/GenBank/DDBJ whole genome shotgun (WGS) entry which is preliminary data.</text>
</comment>
<evidence type="ECO:0000313" key="2">
    <source>
        <dbReference type="EMBL" id="KAJ7722488.1"/>
    </source>
</evidence>
<feature type="region of interest" description="Disordered" evidence="1">
    <location>
        <begin position="1"/>
        <end position="55"/>
    </location>
</feature>
<proteinExistence type="predicted"/>
<reference evidence="2" key="1">
    <citation type="submission" date="2023-03" db="EMBL/GenBank/DDBJ databases">
        <title>Massive genome expansion in bonnet fungi (Mycena s.s.) driven by repeated elements and novel gene families across ecological guilds.</title>
        <authorList>
            <consortium name="Lawrence Berkeley National Laboratory"/>
            <person name="Harder C.B."/>
            <person name="Miyauchi S."/>
            <person name="Viragh M."/>
            <person name="Kuo A."/>
            <person name="Thoen E."/>
            <person name="Andreopoulos B."/>
            <person name="Lu D."/>
            <person name="Skrede I."/>
            <person name="Drula E."/>
            <person name="Henrissat B."/>
            <person name="Morin E."/>
            <person name="Kohler A."/>
            <person name="Barry K."/>
            <person name="LaButti K."/>
            <person name="Morin E."/>
            <person name="Salamov A."/>
            <person name="Lipzen A."/>
            <person name="Mereny Z."/>
            <person name="Hegedus B."/>
            <person name="Baldrian P."/>
            <person name="Stursova M."/>
            <person name="Weitz H."/>
            <person name="Taylor A."/>
            <person name="Grigoriev I.V."/>
            <person name="Nagy L.G."/>
            <person name="Martin F."/>
            <person name="Kauserud H."/>
        </authorList>
    </citation>
    <scope>NUCLEOTIDE SEQUENCE</scope>
    <source>
        <strain evidence="2">CBHHK188m</strain>
    </source>
</reference>
<evidence type="ECO:0000256" key="1">
    <source>
        <dbReference type="SAM" id="MobiDB-lite"/>
    </source>
</evidence>
<sequence length="164" mass="19195">MDDAAPLRSAHATAQAKYRSKNEEAERQKARNRYEMPTRPEQAVPPLQAISGPRTNSRNSENIWIHWFLDVDDDKPGALQEWEEFLQTNPSTLDLMPFDQHFVEEIWAERDFCFPEWREELADYRDFVMETTAEERGERLRRARAEMVALNLLGPRFILAPGGF</sequence>
<dbReference type="EMBL" id="JARJLG010000257">
    <property type="protein sequence ID" value="KAJ7722488.1"/>
    <property type="molecule type" value="Genomic_DNA"/>
</dbReference>
<accession>A0AAD7ML16</accession>
<evidence type="ECO:0000313" key="3">
    <source>
        <dbReference type="Proteomes" id="UP001215280"/>
    </source>
</evidence>
<feature type="compositionally biased region" description="Basic and acidic residues" evidence="1">
    <location>
        <begin position="20"/>
        <end position="38"/>
    </location>
</feature>